<sequence length="71" mass="8282">MKNSITSRRFVIRKSLIGKNTLINVEFKNGKTFTYNHDKAWNVMKEKLENMACFIKYSSYTSSTSVPTILR</sequence>
<feature type="non-terminal residue" evidence="1">
    <location>
        <position position="71"/>
    </location>
</feature>
<protein>
    <submittedName>
        <fullName evidence="1">Uncharacterized protein</fullName>
    </submittedName>
</protein>
<dbReference type="EMBL" id="UINC01079272">
    <property type="protein sequence ID" value="SVC21108.1"/>
    <property type="molecule type" value="Genomic_DNA"/>
</dbReference>
<evidence type="ECO:0000313" key="1">
    <source>
        <dbReference type="EMBL" id="SVC21108.1"/>
    </source>
</evidence>
<reference evidence="1" key="1">
    <citation type="submission" date="2018-05" db="EMBL/GenBank/DDBJ databases">
        <authorList>
            <person name="Lanie J.A."/>
            <person name="Ng W.-L."/>
            <person name="Kazmierczak K.M."/>
            <person name="Andrzejewski T.M."/>
            <person name="Davidsen T.M."/>
            <person name="Wayne K.J."/>
            <person name="Tettelin H."/>
            <person name="Glass J.I."/>
            <person name="Rusch D."/>
            <person name="Podicherti R."/>
            <person name="Tsui H.-C.T."/>
            <person name="Winkler M.E."/>
        </authorList>
    </citation>
    <scope>NUCLEOTIDE SEQUENCE</scope>
</reference>
<name>A0A382K9U3_9ZZZZ</name>
<gene>
    <name evidence="1" type="ORF">METZ01_LOCUS273962</name>
</gene>
<dbReference type="AlphaFoldDB" id="A0A382K9U3"/>
<organism evidence="1">
    <name type="scientific">marine metagenome</name>
    <dbReference type="NCBI Taxonomy" id="408172"/>
    <lineage>
        <taxon>unclassified sequences</taxon>
        <taxon>metagenomes</taxon>
        <taxon>ecological metagenomes</taxon>
    </lineage>
</organism>
<proteinExistence type="predicted"/>
<accession>A0A382K9U3</accession>